<keyword evidence="2" id="KW-1185">Reference proteome</keyword>
<reference evidence="1" key="1">
    <citation type="journal article" date="2020" name="Stud. Mycol.">
        <title>101 Dothideomycetes genomes: a test case for predicting lifestyles and emergence of pathogens.</title>
        <authorList>
            <person name="Haridas S."/>
            <person name="Albert R."/>
            <person name="Binder M."/>
            <person name="Bloem J."/>
            <person name="Labutti K."/>
            <person name="Salamov A."/>
            <person name="Andreopoulos B."/>
            <person name="Baker S."/>
            <person name="Barry K."/>
            <person name="Bills G."/>
            <person name="Bluhm B."/>
            <person name="Cannon C."/>
            <person name="Castanera R."/>
            <person name="Culley D."/>
            <person name="Daum C."/>
            <person name="Ezra D."/>
            <person name="Gonzalez J."/>
            <person name="Henrissat B."/>
            <person name="Kuo A."/>
            <person name="Liang C."/>
            <person name="Lipzen A."/>
            <person name="Lutzoni F."/>
            <person name="Magnuson J."/>
            <person name="Mondo S."/>
            <person name="Nolan M."/>
            <person name="Ohm R."/>
            <person name="Pangilinan J."/>
            <person name="Park H.-J."/>
            <person name="Ramirez L."/>
            <person name="Alfaro M."/>
            <person name="Sun H."/>
            <person name="Tritt A."/>
            <person name="Yoshinaga Y."/>
            <person name="Zwiers L.-H."/>
            <person name="Turgeon B."/>
            <person name="Goodwin S."/>
            <person name="Spatafora J."/>
            <person name="Crous P."/>
            <person name="Grigoriev I."/>
        </authorList>
    </citation>
    <scope>NUCLEOTIDE SEQUENCE</scope>
    <source>
        <strain evidence="1">CBS 122367</strain>
    </source>
</reference>
<dbReference type="AlphaFoldDB" id="A0A6G1IVC6"/>
<evidence type="ECO:0000313" key="1">
    <source>
        <dbReference type="EMBL" id="KAF2681913.1"/>
    </source>
</evidence>
<evidence type="ECO:0000313" key="2">
    <source>
        <dbReference type="Proteomes" id="UP000799291"/>
    </source>
</evidence>
<sequence length="294" mass="33235">MRRMQVQPLLQHDLSKERLALPQAPLQGPQNLRRISPPGPDNIRIIKFEMDAAGPKFDWVRFIDLGEPTRSINMACGIIPPPCMAGYPGHIDNAITFNEVLDRKMGPLFQFTGLSPGSTPNKSFEKLDPFLARLNTRPMLFWGENDVDATDFRHILDKTPTIEAVRINCMGDIAVRRRPTVEKEVLPRSTCNYDTHIDLPIAIKVGVPLTALSVGTITTVRKDKKHLLVAHVRALVDYCQTLTNEFARQHPTTPWKREEEAQREPVDGFATFYNAWVKKDENKEFAGAPGPYDI</sequence>
<gene>
    <name evidence="1" type="ORF">K458DRAFT_391423</name>
</gene>
<organism evidence="1 2">
    <name type="scientific">Lentithecium fluviatile CBS 122367</name>
    <dbReference type="NCBI Taxonomy" id="1168545"/>
    <lineage>
        <taxon>Eukaryota</taxon>
        <taxon>Fungi</taxon>
        <taxon>Dikarya</taxon>
        <taxon>Ascomycota</taxon>
        <taxon>Pezizomycotina</taxon>
        <taxon>Dothideomycetes</taxon>
        <taxon>Pleosporomycetidae</taxon>
        <taxon>Pleosporales</taxon>
        <taxon>Massarineae</taxon>
        <taxon>Lentitheciaceae</taxon>
        <taxon>Lentithecium</taxon>
    </lineage>
</organism>
<protein>
    <submittedName>
        <fullName evidence="1">Uncharacterized protein</fullName>
    </submittedName>
</protein>
<dbReference type="EMBL" id="MU005589">
    <property type="protein sequence ID" value="KAF2681913.1"/>
    <property type="molecule type" value="Genomic_DNA"/>
</dbReference>
<dbReference type="OrthoDB" id="437457at2759"/>
<name>A0A6G1IVC6_9PLEO</name>
<proteinExistence type="predicted"/>
<accession>A0A6G1IVC6</accession>
<dbReference type="Proteomes" id="UP000799291">
    <property type="component" value="Unassembled WGS sequence"/>
</dbReference>